<dbReference type="OrthoDB" id="10014709at2"/>
<evidence type="ECO:0000313" key="3">
    <source>
        <dbReference type="Proteomes" id="UP000309033"/>
    </source>
</evidence>
<feature type="compositionally biased region" description="Basic and acidic residues" evidence="1">
    <location>
        <begin position="51"/>
        <end position="62"/>
    </location>
</feature>
<name>A0A5R8YJA0_9ACTN</name>
<dbReference type="InterPro" id="IPR022789">
    <property type="entry name" value="ParD"/>
</dbReference>
<keyword evidence="3" id="KW-1185">Reference proteome</keyword>
<dbReference type="EMBL" id="VANP01000019">
    <property type="protein sequence ID" value="TLP52407.1"/>
    <property type="molecule type" value="Genomic_DNA"/>
</dbReference>
<gene>
    <name evidence="2" type="ORF">FED44_32385</name>
</gene>
<reference evidence="2" key="1">
    <citation type="submission" date="2019-05" db="EMBL/GenBank/DDBJ databases">
        <title>Isolation, diversity and antifungal activity of Actinobacteria from wheat.</title>
        <authorList>
            <person name="Yu B."/>
        </authorList>
    </citation>
    <scope>NUCLEOTIDE SEQUENCE [LARGE SCALE GENOMIC DNA]</scope>
    <source>
        <strain evidence="2">NEAU-HEGS1-5</strain>
    </source>
</reference>
<proteinExistence type="predicted"/>
<feature type="region of interest" description="Disordered" evidence="1">
    <location>
        <begin position="17"/>
        <end position="72"/>
    </location>
</feature>
<sequence>MTVVRVQPWPLRVRPRYTQPIPPSPKRAYIRRHRPRNQVPPSNSSRMGSILRERGEAREERTAGPPSSYSYRMTTKPVSVTIEEHLLEYANAEVAAGRARSVSAVVNAALARRAEADREADAAVRAAAQAVRSDPAAAAKVARMTAHVLAQREQHLGARAAGE</sequence>
<dbReference type="Pfam" id="PF03693">
    <property type="entry name" value="ParD_antitoxin"/>
    <property type="match status" value="1"/>
</dbReference>
<evidence type="ECO:0000313" key="2">
    <source>
        <dbReference type="EMBL" id="TLP52407.1"/>
    </source>
</evidence>
<dbReference type="AlphaFoldDB" id="A0A5R8YJA0"/>
<accession>A0A5R8YJA0</accession>
<evidence type="ECO:0000256" key="1">
    <source>
        <dbReference type="SAM" id="MobiDB-lite"/>
    </source>
</evidence>
<organism evidence="2 3">
    <name type="scientific">Microbispora triticiradicis</name>
    <dbReference type="NCBI Taxonomy" id="2200763"/>
    <lineage>
        <taxon>Bacteria</taxon>
        <taxon>Bacillati</taxon>
        <taxon>Actinomycetota</taxon>
        <taxon>Actinomycetes</taxon>
        <taxon>Streptosporangiales</taxon>
        <taxon>Streptosporangiaceae</taxon>
        <taxon>Microbispora</taxon>
    </lineage>
</organism>
<protein>
    <submittedName>
        <fullName evidence="2">Uncharacterized protein</fullName>
    </submittedName>
</protein>
<comment type="caution">
    <text evidence="2">The sequence shown here is derived from an EMBL/GenBank/DDBJ whole genome shotgun (WGS) entry which is preliminary data.</text>
</comment>
<dbReference type="Proteomes" id="UP000309033">
    <property type="component" value="Unassembled WGS sequence"/>
</dbReference>